<dbReference type="InterPro" id="IPR045881">
    <property type="entry name" value="MNM1-like"/>
</dbReference>
<evidence type="ECO:0000313" key="2">
    <source>
        <dbReference type="EMBL" id="CAK9134641.1"/>
    </source>
</evidence>
<proteinExistence type="predicted"/>
<evidence type="ECO:0000313" key="3">
    <source>
        <dbReference type="Proteomes" id="UP001642360"/>
    </source>
</evidence>
<sequence length="254" mass="28845">MPLIYVDVLHVNCKLNPHTTVIAASDIIKKNLYVEVISNDSIDDEFVDHEVSSVIEGSFDAGYFLFVRLEMLALFFRVLFFNQGYLLLLQQQMILLHAKIYQRREPSISIFSSQNQGSGVSPQSEQAIKQLVQLQNQAFTPDQVSFSVLQSSSPSTILMLWVASPRLRKKKRKKNSQVFPREGKRKPLPNPEFEIENQSTISLGNLKMVEQDEVMQVFEVSSLLERSEDVVEAAKDVILESISSLKTAIRENVP</sequence>
<reference evidence="2 3" key="1">
    <citation type="submission" date="2024-02" db="EMBL/GenBank/DDBJ databases">
        <authorList>
            <person name="Vignale AGUSTIN F."/>
            <person name="Sosa J E."/>
            <person name="Modenutti C."/>
        </authorList>
    </citation>
    <scope>NUCLEOTIDE SEQUENCE [LARGE SCALE GENOMIC DNA]</scope>
</reference>
<gene>
    <name evidence="2" type="ORF">ILEXP_LOCUS1574</name>
</gene>
<dbReference type="PANTHER" id="PTHR34682:SF3">
    <property type="entry name" value="AT HOOK MOTIF-CONTAINING PROTEIN"/>
    <property type="match status" value="1"/>
</dbReference>
<organism evidence="2 3">
    <name type="scientific">Ilex paraguariensis</name>
    <name type="common">yerba mate</name>
    <dbReference type="NCBI Taxonomy" id="185542"/>
    <lineage>
        <taxon>Eukaryota</taxon>
        <taxon>Viridiplantae</taxon>
        <taxon>Streptophyta</taxon>
        <taxon>Embryophyta</taxon>
        <taxon>Tracheophyta</taxon>
        <taxon>Spermatophyta</taxon>
        <taxon>Magnoliopsida</taxon>
        <taxon>eudicotyledons</taxon>
        <taxon>Gunneridae</taxon>
        <taxon>Pentapetalae</taxon>
        <taxon>asterids</taxon>
        <taxon>campanulids</taxon>
        <taxon>Aquifoliales</taxon>
        <taxon>Aquifoliaceae</taxon>
        <taxon>Ilex</taxon>
    </lineage>
</organism>
<name>A0ABC8QPP9_9AQUA</name>
<dbReference type="PANTHER" id="PTHR34682">
    <property type="entry name" value="AT HOOK MOTIF-CONTAINING PROTEIN"/>
    <property type="match status" value="1"/>
</dbReference>
<dbReference type="EMBL" id="CAUOFW020000547">
    <property type="protein sequence ID" value="CAK9134641.1"/>
    <property type="molecule type" value="Genomic_DNA"/>
</dbReference>
<keyword evidence="3" id="KW-1185">Reference proteome</keyword>
<dbReference type="AlphaFoldDB" id="A0ABC8QPP9"/>
<comment type="caution">
    <text evidence="2">The sequence shown here is derived from an EMBL/GenBank/DDBJ whole genome shotgun (WGS) entry which is preliminary data.</text>
</comment>
<dbReference type="Proteomes" id="UP001642360">
    <property type="component" value="Unassembled WGS sequence"/>
</dbReference>
<evidence type="ECO:0000256" key="1">
    <source>
        <dbReference type="SAM" id="MobiDB-lite"/>
    </source>
</evidence>
<protein>
    <submittedName>
        <fullName evidence="2">Uncharacterized protein</fullName>
    </submittedName>
</protein>
<feature type="region of interest" description="Disordered" evidence="1">
    <location>
        <begin position="172"/>
        <end position="192"/>
    </location>
</feature>
<accession>A0ABC8QPP9</accession>